<feature type="chain" id="PRO_5003334279" description="Lipoprotein" evidence="1">
    <location>
        <begin position="27"/>
        <end position="143"/>
    </location>
</feature>
<evidence type="ECO:0000256" key="1">
    <source>
        <dbReference type="SAM" id="SignalP"/>
    </source>
</evidence>
<evidence type="ECO:0000313" key="3">
    <source>
        <dbReference type="Proteomes" id="UP000009236"/>
    </source>
</evidence>
<dbReference type="KEGG" id="iva:Isova_2964"/>
<organism evidence="3">
    <name type="scientific">Isoptericola variabilis (strain 225)</name>
    <dbReference type="NCBI Taxonomy" id="743718"/>
    <lineage>
        <taxon>Bacteria</taxon>
        <taxon>Bacillati</taxon>
        <taxon>Actinomycetota</taxon>
        <taxon>Actinomycetes</taxon>
        <taxon>Micrococcales</taxon>
        <taxon>Promicromonosporaceae</taxon>
        <taxon>Isoptericola</taxon>
    </lineage>
</organism>
<dbReference type="eggNOG" id="ENOG502ZDAC">
    <property type="taxonomic scope" value="Bacteria"/>
</dbReference>
<accession>F6FWA2</accession>
<name>F6FWA2_ISOV2</name>
<sequence>MRKSFRIGAVAVAGVATLAIAPGAMAHHCYKTEWQEAAYAQVRSGTPWMPMTEFVGVVISQFPGATPECLAHAGEWTQAWLTANDVDAEPLIHMRATAGGGAHDRNGKELPSISYLDDDDFGFLVGQIFSEADCAGIEFPEMH</sequence>
<dbReference type="Proteomes" id="UP000009236">
    <property type="component" value="Chromosome"/>
</dbReference>
<protein>
    <recommendedName>
        <fullName evidence="4">Lipoprotein</fullName>
    </recommendedName>
</protein>
<proteinExistence type="predicted"/>
<dbReference type="AlphaFoldDB" id="F6FWA2"/>
<dbReference type="RefSeq" id="WP_013840036.1">
    <property type="nucleotide sequence ID" value="NC_015588.1"/>
</dbReference>
<evidence type="ECO:0000313" key="2">
    <source>
        <dbReference type="EMBL" id="AEG45646.1"/>
    </source>
</evidence>
<gene>
    <name evidence="2" type="ordered locus">Isova_2964</name>
</gene>
<keyword evidence="3" id="KW-1185">Reference proteome</keyword>
<feature type="signal peptide" evidence="1">
    <location>
        <begin position="1"/>
        <end position="26"/>
    </location>
</feature>
<dbReference type="HOGENOM" id="CLU_1803588_0_0_11"/>
<dbReference type="EMBL" id="CP002810">
    <property type="protein sequence ID" value="AEG45646.1"/>
    <property type="molecule type" value="Genomic_DNA"/>
</dbReference>
<reference evidence="2 3" key="1">
    <citation type="submission" date="2011-05" db="EMBL/GenBank/DDBJ databases">
        <title>Complete sequence of Isoptericola variabilis 225.</title>
        <authorList>
            <consortium name="US DOE Joint Genome Institute"/>
            <person name="Lucas S."/>
            <person name="Han J."/>
            <person name="Lapidus A."/>
            <person name="Cheng J.-F."/>
            <person name="Goodwin L."/>
            <person name="Pitluck S."/>
            <person name="Peters L."/>
            <person name="Mikhailova N."/>
            <person name="Zeytun A."/>
            <person name="Han C."/>
            <person name="Tapia R."/>
            <person name="Land M."/>
            <person name="Hauser L."/>
            <person name="Kyrpides N."/>
            <person name="Ivanova N."/>
            <person name="Pagani I."/>
            <person name="Siebers A."/>
            <person name="Allgaier M."/>
            <person name="Thelen M."/>
            <person name="Hugenholtz P."/>
            <person name="Gladden J."/>
            <person name="Woyke T."/>
        </authorList>
    </citation>
    <scope>NUCLEOTIDE SEQUENCE [LARGE SCALE GENOMIC DNA]</scope>
    <source>
        <strain evidence="3">225</strain>
    </source>
</reference>
<keyword evidence="1" id="KW-0732">Signal</keyword>
<evidence type="ECO:0008006" key="4">
    <source>
        <dbReference type="Google" id="ProtNLM"/>
    </source>
</evidence>